<dbReference type="InterPro" id="IPR000358">
    <property type="entry name" value="RNR_small_fam"/>
</dbReference>
<evidence type="ECO:0000256" key="3">
    <source>
        <dbReference type="ARBA" id="ARBA00012274"/>
    </source>
</evidence>
<dbReference type="EMBL" id="PP579741">
    <property type="protein sequence ID" value="XAG95907.1"/>
    <property type="molecule type" value="Genomic_DNA"/>
</dbReference>
<evidence type="ECO:0000256" key="6">
    <source>
        <dbReference type="ARBA" id="ARBA00023004"/>
    </source>
</evidence>
<proteinExistence type="inferred from homology"/>
<evidence type="ECO:0000313" key="8">
    <source>
        <dbReference type="Proteomes" id="UP001437386"/>
    </source>
</evidence>
<dbReference type="Gene3D" id="3.40.430.10">
    <property type="entry name" value="Dihydrofolate Reductase, subunit A"/>
    <property type="match status" value="1"/>
</dbReference>
<organism evidence="7 8">
    <name type="scientific">Enterobacter phage KKP_3711</name>
    <dbReference type="NCBI Taxonomy" id="3109398"/>
    <lineage>
        <taxon>Viruses</taxon>
        <taxon>Duplodnaviria</taxon>
        <taxon>Heunggongvirae</taxon>
        <taxon>Uroviricota</taxon>
        <taxon>Caudoviricetes</taxon>
        <taxon>Demerecviridae</taxon>
        <taxon>Markadamsvirinae</taxon>
    </lineage>
</organism>
<dbReference type="InterPro" id="IPR009078">
    <property type="entry name" value="Ferritin-like_SF"/>
</dbReference>
<dbReference type="InterPro" id="IPR024072">
    <property type="entry name" value="DHFR-like_dom_sf"/>
</dbReference>
<reference evidence="7 8" key="1">
    <citation type="submission" date="2024-04" db="EMBL/GenBank/DDBJ databases">
        <authorList>
            <person name="Wojcicki M."/>
            <person name="Srednicka P."/>
            <person name="Shymialevich D."/>
            <person name="Sokolowska B."/>
        </authorList>
    </citation>
    <scope>NUCLEOTIDE SEQUENCE [LARGE SCALE GENOMIC DNA]</scope>
</reference>
<dbReference type="GO" id="GO:0046872">
    <property type="term" value="F:metal ion binding"/>
    <property type="evidence" value="ECO:0007669"/>
    <property type="project" value="UniProtKB-KW"/>
</dbReference>
<keyword evidence="6" id="KW-0408">Iron</keyword>
<comment type="similarity">
    <text evidence="2">Belongs to the ribonucleoside diphosphate reductase small chain family.</text>
</comment>
<dbReference type="SUPFAM" id="SSF47240">
    <property type="entry name" value="Ferritin-like"/>
    <property type="match status" value="1"/>
</dbReference>
<dbReference type="PANTHER" id="PTHR23409">
    <property type="entry name" value="RIBONUCLEOSIDE-DIPHOSPHATE REDUCTASE SMALL CHAIN"/>
    <property type="match status" value="1"/>
</dbReference>
<evidence type="ECO:0000256" key="2">
    <source>
        <dbReference type="ARBA" id="ARBA00009303"/>
    </source>
</evidence>
<comment type="cofactor">
    <cofactor evidence="1">
        <name>Fe cation</name>
        <dbReference type="ChEBI" id="CHEBI:24875"/>
    </cofactor>
</comment>
<keyword evidence="5" id="KW-0560">Oxidoreductase</keyword>
<evidence type="ECO:0000256" key="4">
    <source>
        <dbReference type="ARBA" id="ARBA00022723"/>
    </source>
</evidence>
<dbReference type="GO" id="GO:0009263">
    <property type="term" value="P:deoxyribonucleotide biosynthetic process"/>
    <property type="evidence" value="ECO:0007669"/>
    <property type="project" value="InterPro"/>
</dbReference>
<dbReference type="SUPFAM" id="SSF53597">
    <property type="entry name" value="Dihydrofolate reductase-like"/>
    <property type="match status" value="1"/>
</dbReference>
<dbReference type="EC" id="1.17.4.1" evidence="3"/>
<sequence length="570" mass="65215">MSTIFNRNWDSNEKRLFLGQELGLADYVNVLYPQLEDLALKQRSQYWIETEISLENDKKQWPLLPEHIRKKTKLNLGWQTMADSFITRAPENAIMKLVSRPELEGMLIQWSYFENIHSRAYSNIIRNVLPDPSEFIDSVKDNEEAFARIAMPVAVLDELAEVGDYFLAVRDAEPNTYPEDELAKVTEECQLLLLKAYFAIYGLEAMMFYASFACTFALAENDILSGIAKNLQLIAKDEALHTVMSKEILQILFKETPAHIVEEAKLAAPLILREILKTEINWAHYIFPDDEPGLVGLNAELLVEYLYYIGRIAFQNIGVAWPEDLPVITKNPIPWINFWIETKNQQPAPQEIQLSNYRVGQTAEASDDDISKLGERIRLVTAIFAVGSEGQFGYEGRLPWGSFPQELEAYHSALEHAFTANYNPRVLLVGSNTWKSLPKKAIDRLLGYTTNVWVLSSDGFVNPRGGEKLSILTNIGYALPEKWDHHNVVCIGGAFLLKTLFDHCHITKAYVSTIYWDKLVWHPETKSSFLADTWLQPPIEDATKVLMKTGYMLVPEQDNCLRFKQELHYL</sequence>
<accession>A0AAX4Q4K0</accession>
<gene>
    <name evidence="7" type="ORF">U7154_000140</name>
</gene>
<dbReference type="InterPro" id="IPR012348">
    <property type="entry name" value="RNR-like"/>
</dbReference>
<dbReference type="CDD" id="cd01049">
    <property type="entry name" value="RNRR2"/>
    <property type="match status" value="1"/>
</dbReference>
<dbReference type="PANTHER" id="PTHR23409:SF18">
    <property type="entry name" value="RIBONUCLEOSIDE-DIPHOSPHATE REDUCTASE SUBUNIT M2"/>
    <property type="match status" value="1"/>
</dbReference>
<dbReference type="Gene3D" id="1.10.620.20">
    <property type="entry name" value="Ribonucleotide Reductase, subunit A"/>
    <property type="match status" value="1"/>
</dbReference>
<evidence type="ECO:0000313" key="7">
    <source>
        <dbReference type="EMBL" id="XAG95907.1"/>
    </source>
</evidence>
<dbReference type="InterPro" id="IPR033909">
    <property type="entry name" value="RNR_small"/>
</dbReference>
<dbReference type="Pfam" id="PF00268">
    <property type="entry name" value="Ribonuc_red_sm"/>
    <property type="match status" value="1"/>
</dbReference>
<evidence type="ECO:0000256" key="5">
    <source>
        <dbReference type="ARBA" id="ARBA00023002"/>
    </source>
</evidence>
<name>A0AAX4Q4K0_9CAUD</name>
<keyword evidence="4" id="KW-0479">Metal-binding</keyword>
<dbReference type="GO" id="GO:0004748">
    <property type="term" value="F:ribonucleoside-diphosphate reductase activity, thioredoxin disulfide as acceptor"/>
    <property type="evidence" value="ECO:0007669"/>
    <property type="project" value="UniProtKB-EC"/>
</dbReference>
<dbReference type="Proteomes" id="UP001437386">
    <property type="component" value="Segment"/>
</dbReference>
<keyword evidence="8" id="KW-1185">Reference proteome</keyword>
<evidence type="ECO:0000256" key="1">
    <source>
        <dbReference type="ARBA" id="ARBA00001962"/>
    </source>
</evidence>
<protein>
    <recommendedName>
        <fullName evidence="3">ribonucleoside-diphosphate reductase</fullName>
        <ecNumber evidence="3">1.17.4.1</ecNumber>
    </recommendedName>
</protein>